<sequence length="146" mass="16756">MAKICHYTVSEINAYQRVAGEAIFEIGRRLKHVKENDLAHGQWSKWCESIGMDRTTAYRFIKVYDELGRGNVAPWQQIGMKALYEIATLPPDEREKPHVIPSTGEVKTVDEMTVRELREVKKALKEAEKARSRHVTHCANCSRTLC</sequence>
<protein>
    <submittedName>
        <fullName evidence="1">DUF3102 domain-containing protein</fullName>
    </submittedName>
</protein>
<name>A0AAW7C6S2_HEYCO</name>
<evidence type="ECO:0000313" key="2">
    <source>
        <dbReference type="Proteomes" id="UP001223084"/>
    </source>
</evidence>
<evidence type="ECO:0000313" key="1">
    <source>
        <dbReference type="EMBL" id="MDL5039522.1"/>
    </source>
</evidence>
<dbReference type="InterPro" id="IPR021451">
    <property type="entry name" value="DUF3102"/>
</dbReference>
<dbReference type="AlphaFoldDB" id="A0AAW7C6S2"/>
<organism evidence="1 2">
    <name type="scientific">Heyndrickxia coagulans</name>
    <name type="common">Weizmannia coagulans</name>
    <dbReference type="NCBI Taxonomy" id="1398"/>
    <lineage>
        <taxon>Bacteria</taxon>
        <taxon>Bacillati</taxon>
        <taxon>Bacillota</taxon>
        <taxon>Bacilli</taxon>
        <taxon>Bacillales</taxon>
        <taxon>Bacillaceae</taxon>
        <taxon>Heyndrickxia</taxon>
    </lineage>
</organism>
<gene>
    <name evidence="1" type="ORF">QN341_00160</name>
</gene>
<comment type="caution">
    <text evidence="1">The sequence shown here is derived from an EMBL/GenBank/DDBJ whole genome shotgun (WGS) entry which is preliminary data.</text>
</comment>
<dbReference type="Proteomes" id="UP001223084">
    <property type="component" value="Unassembled WGS sequence"/>
</dbReference>
<reference evidence="1" key="1">
    <citation type="submission" date="2023-06" db="EMBL/GenBank/DDBJ databases">
        <title>Probiogenomic evaluation and L lactic producing Weizmannia coaggulans BKMTCR2-2 from tree bark.</title>
        <authorList>
            <person name="Mahittikon J."/>
            <person name="Tanasupawat S."/>
        </authorList>
    </citation>
    <scope>NUCLEOTIDE SEQUENCE</scope>
    <source>
        <strain evidence="1">BKMTCR2-2</strain>
    </source>
</reference>
<dbReference type="Pfam" id="PF11300">
    <property type="entry name" value="DUF3102"/>
    <property type="match status" value="1"/>
</dbReference>
<proteinExistence type="predicted"/>
<dbReference type="EMBL" id="JASUZX010000001">
    <property type="protein sequence ID" value="MDL5039522.1"/>
    <property type="molecule type" value="Genomic_DNA"/>
</dbReference>
<accession>A0AAW7C6S2</accession>